<evidence type="ECO:0000313" key="3">
    <source>
        <dbReference type="Proteomes" id="UP000547674"/>
    </source>
</evidence>
<feature type="non-terminal residue" evidence="2">
    <location>
        <position position="1"/>
    </location>
</feature>
<reference evidence="2 3" key="1">
    <citation type="submission" date="2020-03" db="EMBL/GenBank/DDBJ databases">
        <title>Metabolic flexibility allows generalist bacteria to become dominant in a frequently disturbed ecosystem.</title>
        <authorList>
            <person name="Chen Y.-J."/>
            <person name="Leung P.M."/>
            <person name="Bay S.K."/>
            <person name="Hugenholtz P."/>
            <person name="Kessler A.J."/>
            <person name="Shelley G."/>
            <person name="Waite D.W."/>
            <person name="Cook P.L."/>
            <person name="Greening C."/>
        </authorList>
    </citation>
    <scope>NUCLEOTIDE SEQUENCE [LARGE SCALE GENOMIC DNA]</scope>
    <source>
        <strain evidence="2">SS_bin_28</strain>
    </source>
</reference>
<feature type="domain" description="Rhodanese" evidence="1">
    <location>
        <begin position="21"/>
        <end position="109"/>
    </location>
</feature>
<evidence type="ECO:0000313" key="2">
    <source>
        <dbReference type="EMBL" id="NNF06022.1"/>
    </source>
</evidence>
<sequence length="111" mass="12505">PKEEEEELVVPEITPRQLAERRSELFLVDVREPHEVDIAKIDGAHLIPLREVSSRFGELDPDKEIVVHCRSGKRSAAAVHFLMGQGFNNIHNLRGGILAWSDEVDPAIAKY</sequence>
<dbReference type="SUPFAM" id="SSF52821">
    <property type="entry name" value="Rhodanese/Cell cycle control phosphatase"/>
    <property type="match status" value="1"/>
</dbReference>
<protein>
    <submittedName>
        <fullName evidence="2">Molybdenum cofactor biosynthesis protein MoeB</fullName>
    </submittedName>
</protein>
<dbReference type="PANTHER" id="PTHR43031">
    <property type="entry name" value="FAD-DEPENDENT OXIDOREDUCTASE"/>
    <property type="match status" value="1"/>
</dbReference>
<dbReference type="InterPro" id="IPR050229">
    <property type="entry name" value="GlpE_sulfurtransferase"/>
</dbReference>
<accession>A0A7Y2H1U1</accession>
<name>A0A7Y2H1U1_UNCEI</name>
<dbReference type="InterPro" id="IPR001763">
    <property type="entry name" value="Rhodanese-like_dom"/>
</dbReference>
<gene>
    <name evidence="2" type="ORF">HKN21_04620</name>
</gene>
<proteinExistence type="predicted"/>
<dbReference type="AlphaFoldDB" id="A0A7Y2H1U1"/>
<dbReference type="InterPro" id="IPR036873">
    <property type="entry name" value="Rhodanese-like_dom_sf"/>
</dbReference>
<dbReference type="SMART" id="SM00450">
    <property type="entry name" value="RHOD"/>
    <property type="match status" value="1"/>
</dbReference>
<dbReference type="PROSITE" id="PS50206">
    <property type="entry name" value="RHODANESE_3"/>
    <property type="match status" value="1"/>
</dbReference>
<dbReference type="EMBL" id="JABDJR010000169">
    <property type="protein sequence ID" value="NNF06022.1"/>
    <property type="molecule type" value="Genomic_DNA"/>
</dbReference>
<organism evidence="2 3">
    <name type="scientific">Eiseniibacteriota bacterium</name>
    <dbReference type="NCBI Taxonomy" id="2212470"/>
    <lineage>
        <taxon>Bacteria</taxon>
        <taxon>Candidatus Eiseniibacteriota</taxon>
    </lineage>
</organism>
<dbReference type="Proteomes" id="UP000547674">
    <property type="component" value="Unassembled WGS sequence"/>
</dbReference>
<evidence type="ECO:0000259" key="1">
    <source>
        <dbReference type="PROSITE" id="PS50206"/>
    </source>
</evidence>
<comment type="caution">
    <text evidence="2">The sequence shown here is derived from an EMBL/GenBank/DDBJ whole genome shotgun (WGS) entry which is preliminary data.</text>
</comment>
<dbReference type="Gene3D" id="3.40.250.10">
    <property type="entry name" value="Rhodanese-like domain"/>
    <property type="match status" value="1"/>
</dbReference>
<dbReference type="PANTHER" id="PTHR43031:SF17">
    <property type="entry name" value="SULFURTRANSFERASE YTWF-RELATED"/>
    <property type="match status" value="1"/>
</dbReference>
<dbReference type="Pfam" id="PF00581">
    <property type="entry name" value="Rhodanese"/>
    <property type="match status" value="1"/>
</dbReference>